<keyword evidence="1" id="KW-0472">Membrane</keyword>
<sequence length="530" mass="59284">MISINFSNLAQQSLDSFSRVLTRQDKTIALITSLVLVVLAIGIYYCRPLSQYRFYSRPSESNHLQSRIHEVYHGPLPFIPTSEASQTTSLSPSSPITFQELVLNTQSFETYHPLPTADNRIETLIAQGLALEQEIVAQANQTRPILHENVVQLMDDFLNYKKQFGSSVEQALYATMNVQALIDRLLIKRPLAFLLPSDSYLLRDGQTRGNGQFETIGTETEKAPLTLNEYLSYDEMQLSAFLGVSTPTHFINNGARNNRGIASSSQSHENSGIYVGLVGARFERPERMEWQHMLITAAQNTTEKGYGTHNSAHPYLKLWSAFYGHPFPTFEEAQNDGTGKFLRIDQNTYLNVAVYKERMRLVIEPFLIEANQRASDSNKMAYVHAVGLGLGVWQVSPKQAELMLDVYADILSKHHLPFIADLDFSWFPQGLTCGGVGHLNTFEAGLNKINLHFSKRNPADKLLGEDSGKLIVASYAWDSNSYPGNEYWNGQLSASGDPAAACCSTIPQLQNPLINKSLTSKKLFICKNQT</sequence>
<dbReference type="Proteomes" id="UP000069902">
    <property type="component" value="Chromosome cPNK"/>
</dbReference>
<evidence type="ECO:0000313" key="3">
    <source>
        <dbReference type="Proteomes" id="UP000069902"/>
    </source>
</evidence>
<reference evidence="3" key="1">
    <citation type="submission" date="2015-09" db="EMBL/GenBank/DDBJ databases">
        <authorList>
            <person name="Bertelli C."/>
        </authorList>
    </citation>
    <scope>NUCLEOTIDE SEQUENCE [LARGE SCALE GENOMIC DNA]</scope>
    <source>
        <strain evidence="3">KNic</strain>
    </source>
</reference>
<dbReference type="EMBL" id="LN879502">
    <property type="protein sequence ID" value="CUI16679.1"/>
    <property type="molecule type" value="Genomic_DNA"/>
</dbReference>
<protein>
    <submittedName>
        <fullName evidence="2">Conserved hypothetical membrane protein</fullName>
    </submittedName>
</protein>
<feature type="transmembrane region" description="Helical" evidence="1">
    <location>
        <begin position="27"/>
        <end position="45"/>
    </location>
</feature>
<dbReference type="Pfam" id="PF16062">
    <property type="entry name" value="MavL-like"/>
    <property type="match status" value="1"/>
</dbReference>
<dbReference type="PATRIC" id="fig|389348.3.peg.1172"/>
<accession>A0A0U5JC34</accession>
<dbReference type="InParanoid" id="A0A0U5JC34"/>
<gene>
    <name evidence="2" type="ORF">PNK_1062</name>
</gene>
<keyword evidence="1" id="KW-0812">Transmembrane</keyword>
<keyword evidence="3" id="KW-1185">Reference proteome</keyword>
<dbReference type="InterPro" id="IPR032063">
    <property type="entry name" value="MavL-like"/>
</dbReference>
<evidence type="ECO:0000313" key="2">
    <source>
        <dbReference type="EMBL" id="CUI16679.1"/>
    </source>
</evidence>
<evidence type="ECO:0000256" key="1">
    <source>
        <dbReference type="SAM" id="Phobius"/>
    </source>
</evidence>
<organism evidence="2 3">
    <name type="scientific">Candidatus Protochlamydia naegleriophila</name>
    <dbReference type="NCBI Taxonomy" id="389348"/>
    <lineage>
        <taxon>Bacteria</taxon>
        <taxon>Pseudomonadati</taxon>
        <taxon>Chlamydiota</taxon>
        <taxon>Chlamydiia</taxon>
        <taxon>Parachlamydiales</taxon>
        <taxon>Parachlamydiaceae</taxon>
        <taxon>Candidatus Protochlamydia</taxon>
    </lineage>
</organism>
<dbReference type="RefSeq" id="WP_059060745.1">
    <property type="nucleotide sequence ID" value="NZ_LN879502.1"/>
</dbReference>
<proteinExistence type="predicted"/>
<dbReference type="STRING" id="389348.PNK_1062"/>
<name>A0A0U5JC34_9BACT</name>
<keyword evidence="1" id="KW-1133">Transmembrane helix</keyword>
<dbReference type="AlphaFoldDB" id="A0A0U5JC34"/>
<dbReference type="KEGG" id="pnl:PNK_1062"/>